<proteinExistence type="inferred from homology"/>
<reference evidence="7" key="1">
    <citation type="submission" date="2023-11" db="EMBL/GenBank/DDBJ databases">
        <title>Genome assemblies of two species of porcelain crab, Petrolisthes cinctipes and Petrolisthes manimaculis (Anomura: Porcellanidae).</title>
        <authorList>
            <person name="Angst P."/>
        </authorList>
    </citation>
    <scope>NUCLEOTIDE SEQUENCE</scope>
    <source>
        <strain evidence="7">PB745_02</strain>
        <tissue evidence="7">Gill</tissue>
    </source>
</reference>
<protein>
    <submittedName>
        <fullName evidence="7">Uncharacterized protein</fullName>
    </submittedName>
</protein>
<dbReference type="AlphaFoldDB" id="A0AAE1PVC8"/>
<comment type="similarity">
    <text evidence="3">Belongs to the MOZART2 family.</text>
</comment>
<name>A0AAE1PVC8_9EUCA</name>
<comment type="caution">
    <text evidence="7">The sequence shown here is derived from an EMBL/GenBank/DDBJ whole genome shotgun (WGS) entry which is preliminary data.</text>
</comment>
<gene>
    <name evidence="7" type="ORF">Pmani_013588</name>
    <name evidence="6" type="ORF">Pmani_028930</name>
</gene>
<evidence type="ECO:0000313" key="8">
    <source>
        <dbReference type="Proteomes" id="UP001292094"/>
    </source>
</evidence>
<keyword evidence="5" id="KW-0206">Cytoskeleton</keyword>
<keyword evidence="4" id="KW-0963">Cytoplasm</keyword>
<accession>A0AAE1PVC8</accession>
<sequence>MTVQLLSENEGMSDVHKFTLVTKNNNLTSDQRQLFDLVRAAGFTLHPQIFKIIMDLLNLHVPPHALVTLLKEVSGKIFGIGSA</sequence>
<evidence type="ECO:0000256" key="1">
    <source>
        <dbReference type="ARBA" id="ARBA00004186"/>
    </source>
</evidence>
<dbReference type="PANTHER" id="PTHR28578">
    <property type="entry name" value="MITOTIC-SPINDLE ORGANIZING PROTEIN 2A-RELATED"/>
    <property type="match status" value="1"/>
</dbReference>
<dbReference type="EMBL" id="JAWZYT010001132">
    <property type="protein sequence ID" value="KAK4315178.1"/>
    <property type="molecule type" value="Genomic_DNA"/>
</dbReference>
<evidence type="ECO:0000256" key="2">
    <source>
        <dbReference type="ARBA" id="ARBA00004300"/>
    </source>
</evidence>
<dbReference type="GO" id="GO:0005813">
    <property type="term" value="C:centrosome"/>
    <property type="evidence" value="ECO:0007669"/>
    <property type="project" value="UniProtKB-SubCell"/>
</dbReference>
<keyword evidence="8" id="KW-1185">Reference proteome</keyword>
<dbReference type="Proteomes" id="UP001292094">
    <property type="component" value="Unassembled WGS sequence"/>
</dbReference>
<evidence type="ECO:0000313" key="6">
    <source>
        <dbReference type="EMBL" id="KAK4298754.1"/>
    </source>
</evidence>
<evidence type="ECO:0000313" key="7">
    <source>
        <dbReference type="EMBL" id="KAK4315178.1"/>
    </source>
</evidence>
<dbReference type="EMBL" id="JAWZYT010003372">
    <property type="protein sequence ID" value="KAK4298754.1"/>
    <property type="molecule type" value="Genomic_DNA"/>
</dbReference>
<dbReference type="Pfam" id="PF12926">
    <property type="entry name" value="MOZART2"/>
    <property type="match status" value="1"/>
</dbReference>
<evidence type="ECO:0000256" key="3">
    <source>
        <dbReference type="ARBA" id="ARBA00007286"/>
    </source>
</evidence>
<comment type="subcellular location">
    <subcellularLocation>
        <location evidence="2">Cytoplasm</location>
        <location evidence="2">Cytoskeleton</location>
        <location evidence="2">Microtubule organizing center</location>
        <location evidence="2">Centrosome</location>
    </subcellularLocation>
    <subcellularLocation>
        <location evidence="1">Cytoplasm</location>
        <location evidence="1">Cytoskeleton</location>
        <location evidence="1">Spindle</location>
    </subcellularLocation>
</comment>
<dbReference type="PANTHER" id="PTHR28578:SF2">
    <property type="entry name" value="MITOTIC-SPINDLE ORGANIZING PROTEIN 2"/>
    <property type="match status" value="1"/>
</dbReference>
<dbReference type="GO" id="GO:0005819">
    <property type="term" value="C:spindle"/>
    <property type="evidence" value="ECO:0007669"/>
    <property type="project" value="UniProtKB-SubCell"/>
</dbReference>
<dbReference type="InterPro" id="IPR024332">
    <property type="entry name" value="MOZART2"/>
</dbReference>
<organism evidence="7 8">
    <name type="scientific">Petrolisthes manimaculis</name>
    <dbReference type="NCBI Taxonomy" id="1843537"/>
    <lineage>
        <taxon>Eukaryota</taxon>
        <taxon>Metazoa</taxon>
        <taxon>Ecdysozoa</taxon>
        <taxon>Arthropoda</taxon>
        <taxon>Crustacea</taxon>
        <taxon>Multicrustacea</taxon>
        <taxon>Malacostraca</taxon>
        <taxon>Eumalacostraca</taxon>
        <taxon>Eucarida</taxon>
        <taxon>Decapoda</taxon>
        <taxon>Pleocyemata</taxon>
        <taxon>Anomura</taxon>
        <taxon>Galatheoidea</taxon>
        <taxon>Porcellanidae</taxon>
        <taxon>Petrolisthes</taxon>
    </lineage>
</organism>
<evidence type="ECO:0000256" key="4">
    <source>
        <dbReference type="ARBA" id="ARBA00022490"/>
    </source>
</evidence>
<evidence type="ECO:0000256" key="5">
    <source>
        <dbReference type="ARBA" id="ARBA00023212"/>
    </source>
</evidence>